<keyword evidence="2" id="KW-1185">Reference proteome</keyword>
<evidence type="ECO:0000313" key="1">
    <source>
        <dbReference type="EMBL" id="GEK75543.1"/>
    </source>
</evidence>
<protein>
    <recommendedName>
        <fullName evidence="3">GRAM domain-containing protein</fullName>
    </recommendedName>
</protein>
<accession>A0ABQ0UAM0</accession>
<evidence type="ECO:0000313" key="2">
    <source>
        <dbReference type="Proteomes" id="UP000321189"/>
    </source>
</evidence>
<organism evidence="1 2">
    <name type="scientific">Pseudoalteromonas atlantica</name>
    <name type="common">Alteromonas atlantica</name>
    <dbReference type="NCBI Taxonomy" id="288"/>
    <lineage>
        <taxon>Bacteria</taxon>
        <taxon>Pseudomonadati</taxon>
        <taxon>Pseudomonadota</taxon>
        <taxon>Gammaproteobacteria</taxon>
        <taxon>Alteromonadales</taxon>
        <taxon>Pseudoalteromonadaceae</taxon>
        <taxon>Pseudoalteromonas</taxon>
    </lineage>
</organism>
<proteinExistence type="predicted"/>
<sequence>MNNKILKSSTATYQSGVAKADGKFYVTQGEVRFEPYNESAGLGPYTFTRSAIVKIEKSAGTGAGILPLTSDAITITLDNEDTYDFILANPDEWIRLLKH</sequence>
<reference evidence="1 2" key="1">
    <citation type="submission" date="2019-07" db="EMBL/GenBank/DDBJ databases">
        <title>Whole genome shotgun sequence of Pseudoalteromonas atlantica NBRC 103033.</title>
        <authorList>
            <person name="Hosoyama A."/>
            <person name="Uohara A."/>
            <person name="Ohji S."/>
            <person name="Ichikawa N."/>
        </authorList>
    </citation>
    <scope>NUCLEOTIDE SEQUENCE [LARGE SCALE GENOMIC DNA]</scope>
    <source>
        <strain evidence="1 2">NBRC 103033</strain>
    </source>
</reference>
<comment type="caution">
    <text evidence="1">The sequence shown here is derived from an EMBL/GenBank/DDBJ whole genome shotgun (WGS) entry which is preliminary data.</text>
</comment>
<evidence type="ECO:0008006" key="3">
    <source>
        <dbReference type="Google" id="ProtNLM"/>
    </source>
</evidence>
<name>A0ABQ0UAM0_PSEAF</name>
<dbReference type="RefSeq" id="WP_024596978.1">
    <property type="nucleotide sequence ID" value="NZ_BJUT01000005.1"/>
</dbReference>
<dbReference type="EMBL" id="BJUT01000005">
    <property type="protein sequence ID" value="GEK75543.1"/>
    <property type="molecule type" value="Genomic_DNA"/>
</dbReference>
<gene>
    <name evidence="1" type="ORF">PAT01_08470</name>
</gene>
<dbReference type="Proteomes" id="UP000321189">
    <property type="component" value="Unassembled WGS sequence"/>
</dbReference>